<protein>
    <submittedName>
        <fullName evidence="1">Uncharacterized protein</fullName>
    </submittedName>
</protein>
<sequence>MVRLNRKYVCESSLQWILNYRMMQRHHVTAEECPETRLVKLILQDHHTIDSLNWTVRQSAAIDKLGWHQWFITTRGPKGFH</sequence>
<proteinExistence type="predicted"/>
<name>A0A6C0BLQ3_9ZZZZ</name>
<accession>A0A6C0BLQ3</accession>
<reference evidence="1" key="1">
    <citation type="journal article" date="2020" name="Nature">
        <title>Giant virus diversity and host interactions through global metagenomics.</title>
        <authorList>
            <person name="Schulz F."/>
            <person name="Roux S."/>
            <person name="Paez-Espino D."/>
            <person name="Jungbluth S."/>
            <person name="Walsh D.A."/>
            <person name="Denef V.J."/>
            <person name="McMahon K.D."/>
            <person name="Konstantinidis K.T."/>
            <person name="Eloe-Fadrosh E.A."/>
            <person name="Kyrpides N.C."/>
            <person name="Woyke T."/>
        </authorList>
    </citation>
    <scope>NUCLEOTIDE SEQUENCE</scope>
    <source>
        <strain evidence="1">GVMAG-M-3300017989-17</strain>
    </source>
</reference>
<evidence type="ECO:0000313" key="1">
    <source>
        <dbReference type="EMBL" id="QHS93317.1"/>
    </source>
</evidence>
<organism evidence="1">
    <name type="scientific">viral metagenome</name>
    <dbReference type="NCBI Taxonomy" id="1070528"/>
    <lineage>
        <taxon>unclassified sequences</taxon>
        <taxon>metagenomes</taxon>
        <taxon>organismal metagenomes</taxon>
    </lineage>
</organism>
<dbReference type="AlphaFoldDB" id="A0A6C0BLQ3"/>
<dbReference type="EMBL" id="MN739202">
    <property type="protein sequence ID" value="QHS93317.1"/>
    <property type="molecule type" value="Genomic_DNA"/>
</dbReference>